<feature type="domain" description="Adenylate kinase active site lid" evidence="5">
    <location>
        <begin position="143"/>
        <end position="178"/>
    </location>
</feature>
<dbReference type="GO" id="GO:0005524">
    <property type="term" value="F:ATP binding"/>
    <property type="evidence" value="ECO:0007669"/>
    <property type="project" value="InterPro"/>
</dbReference>
<dbReference type="SUPFAM" id="SSF52540">
    <property type="entry name" value="P-loop containing nucleoside triphosphate hydrolases"/>
    <property type="match status" value="1"/>
</dbReference>
<evidence type="ECO:0000259" key="5">
    <source>
        <dbReference type="Pfam" id="PF05191"/>
    </source>
</evidence>
<dbReference type="HAMAP" id="MF_00235">
    <property type="entry name" value="Adenylate_kinase_Adk"/>
    <property type="match status" value="1"/>
</dbReference>
<evidence type="ECO:0000256" key="4">
    <source>
        <dbReference type="RuleBase" id="RU003330"/>
    </source>
</evidence>
<dbReference type="Gene3D" id="3.40.50.300">
    <property type="entry name" value="P-loop containing nucleotide triphosphate hydrolases"/>
    <property type="match status" value="1"/>
</dbReference>
<gene>
    <name evidence="6" type="ORF">QG37_07884</name>
</gene>
<dbReference type="VEuPathDB" id="FungiDB:CJJ07_004769"/>
<evidence type="ECO:0000256" key="3">
    <source>
        <dbReference type="ARBA" id="ARBA00022777"/>
    </source>
</evidence>
<dbReference type="GO" id="GO:0004017">
    <property type="term" value="F:AMP kinase activity"/>
    <property type="evidence" value="ECO:0007669"/>
    <property type="project" value="InterPro"/>
</dbReference>
<evidence type="ECO:0000256" key="2">
    <source>
        <dbReference type="ARBA" id="ARBA00022741"/>
    </source>
</evidence>
<dbReference type="InterPro" id="IPR007862">
    <property type="entry name" value="Adenylate_kinase_lid-dom"/>
</dbReference>
<sequence length="234" mass="26825">MTLAKTIKLAKPARIILLGAPGAGKTTQCARILNTFDGFTLLSSKQIFRTEIARGLPFSSSVKKLMERGALIPDDVTMCLTQNYLYEHNWFNKVSNWVIHGLPRTRAQAIALDRILDGNAAGANVAIELNVDQKLILDRIENRWVHPPSGRVYNLKYDPPEVPFKDDITGEPLIKRPDDNAELFRLRLEQYNEEIEQVRLYYQRRNIWHEVEGKSLDILFPKIKDLLVRKFGQA</sequence>
<dbReference type="VEuPathDB" id="FungiDB:B9J08_001344"/>
<keyword evidence="2" id="KW-0547">Nucleotide-binding</keyword>
<dbReference type="PRINTS" id="PR00094">
    <property type="entry name" value="ADENYLTKNASE"/>
</dbReference>
<protein>
    <recommendedName>
        <fullName evidence="5">Adenylate kinase active site lid domain-containing protein</fullName>
    </recommendedName>
</protein>
<dbReference type="Pfam" id="PF00406">
    <property type="entry name" value="ADK"/>
    <property type="match status" value="1"/>
</dbReference>
<keyword evidence="3 4" id="KW-0418">Kinase</keyword>
<dbReference type="VEuPathDB" id="FungiDB:CJI96_0001298"/>
<evidence type="ECO:0000313" key="7">
    <source>
        <dbReference type="Proteomes" id="UP000037122"/>
    </source>
</evidence>
<dbReference type="EMBL" id="LGST01000065">
    <property type="protein sequence ID" value="KND95783.1"/>
    <property type="molecule type" value="Genomic_DNA"/>
</dbReference>
<dbReference type="VEuPathDB" id="FungiDB:QG37_07884"/>
<dbReference type="PANTHER" id="PTHR23359">
    <property type="entry name" value="NUCLEOTIDE KINASE"/>
    <property type="match status" value="1"/>
</dbReference>
<dbReference type="NCBIfam" id="TIGR01351">
    <property type="entry name" value="adk"/>
    <property type="match status" value="1"/>
</dbReference>
<dbReference type="VEuPathDB" id="FungiDB:CJJ09_003599"/>
<proteinExistence type="inferred from homology"/>
<organism evidence="6 7">
    <name type="scientific">Candidozyma auris</name>
    <name type="common">Yeast</name>
    <name type="synonym">Candida auris</name>
    <dbReference type="NCBI Taxonomy" id="498019"/>
    <lineage>
        <taxon>Eukaryota</taxon>
        <taxon>Fungi</taxon>
        <taxon>Dikarya</taxon>
        <taxon>Ascomycota</taxon>
        <taxon>Saccharomycotina</taxon>
        <taxon>Pichiomycetes</taxon>
        <taxon>Metschnikowiaceae</taxon>
        <taxon>Candidozyma</taxon>
    </lineage>
</organism>
<accession>A0A0L0NP11</accession>
<dbReference type="Pfam" id="PF05191">
    <property type="entry name" value="ADK_lid"/>
    <property type="match status" value="1"/>
</dbReference>
<dbReference type="InterPro" id="IPR006259">
    <property type="entry name" value="Adenyl_kin_sub"/>
</dbReference>
<comment type="similarity">
    <text evidence="4">Belongs to the adenylate kinase family.</text>
</comment>
<dbReference type="AlphaFoldDB" id="A0A0L0NP11"/>
<dbReference type="Proteomes" id="UP000037122">
    <property type="component" value="Unassembled WGS sequence"/>
</dbReference>
<keyword evidence="1 4" id="KW-0808">Transferase</keyword>
<name>A0A0L0NP11_CANAR</name>
<reference evidence="7" key="1">
    <citation type="journal article" date="2015" name="BMC Genomics">
        <title>Draft genome of a commonly misdiagnosed multidrug resistant pathogen Candida auris.</title>
        <authorList>
            <person name="Chatterjee S."/>
            <person name="Alampalli S.V."/>
            <person name="Nageshan R.K."/>
            <person name="Chettiar S.T."/>
            <person name="Joshi S."/>
            <person name="Tatu U.S."/>
        </authorList>
    </citation>
    <scope>NUCLEOTIDE SEQUENCE [LARGE SCALE GENOMIC DNA]</scope>
    <source>
        <strain evidence="7">6684</strain>
    </source>
</reference>
<dbReference type="InterPro" id="IPR027417">
    <property type="entry name" value="P-loop_NTPase"/>
</dbReference>
<dbReference type="VEuPathDB" id="FungiDB:CJI97_001260"/>
<comment type="caution">
    <text evidence="6">The sequence shown here is derived from an EMBL/GenBank/DDBJ whole genome shotgun (WGS) entry which is preliminary data.</text>
</comment>
<dbReference type="InterPro" id="IPR000850">
    <property type="entry name" value="Adenylat/UMP-CMP_kin"/>
</dbReference>
<evidence type="ECO:0000313" key="6">
    <source>
        <dbReference type="EMBL" id="KND95783.1"/>
    </source>
</evidence>
<evidence type="ECO:0000256" key="1">
    <source>
        <dbReference type="ARBA" id="ARBA00022679"/>
    </source>
</evidence>
<dbReference type="CDD" id="cd01428">
    <property type="entry name" value="ADK"/>
    <property type="match status" value="1"/>
</dbReference>